<sequence length="73" mass="8306">MSSESLLFFCVISKQLPPRYPSVSRRPANICNLTFKDPHFISSGMCLLLMRSYDLRASINGFDLPFLELLSGY</sequence>
<dbReference type="Proteomes" id="UP000202419">
    <property type="component" value="Segment"/>
</dbReference>
<accession>A7IX37</accession>
<dbReference type="RefSeq" id="YP_001497708.1">
    <property type="nucleotide sequence ID" value="NC_009898.1"/>
</dbReference>
<name>A7IX37_PBCVN</name>
<proteinExistence type="predicted"/>
<dbReference type="KEGG" id="vg:5659054"/>
<dbReference type="GeneID" id="5659054"/>
<evidence type="ECO:0000313" key="2">
    <source>
        <dbReference type="Proteomes" id="UP000202419"/>
    </source>
</evidence>
<evidence type="ECO:0000313" key="1">
    <source>
        <dbReference type="EMBL" id="ABT14911.1"/>
    </source>
</evidence>
<keyword evidence="2" id="KW-1185">Reference proteome</keyword>
<organism evidence="1 2">
    <name type="scientific">Paramecium bursaria Chlorella virus NY2A</name>
    <name type="common">PBCV-NY2A</name>
    <dbReference type="NCBI Taxonomy" id="46021"/>
    <lineage>
        <taxon>Viruses</taxon>
        <taxon>Varidnaviria</taxon>
        <taxon>Bamfordvirae</taxon>
        <taxon>Nucleocytoviricota</taxon>
        <taxon>Megaviricetes</taxon>
        <taxon>Algavirales</taxon>
        <taxon>Phycodnaviridae</taxon>
        <taxon>Chlorovirus</taxon>
        <taxon>Chlorovirus americanus</taxon>
    </lineage>
</organism>
<gene>
    <name evidence="1" type="primary">b512L</name>
    <name evidence="1" type="ORF">NY2A_b512L</name>
</gene>
<reference evidence="1 2" key="1">
    <citation type="journal article" date="2007" name="Virology">
        <title>Sequence and annotation of the 369-kb NY-2A and the 345-kb AR158 viruses that infect Chlorella NC64A.</title>
        <authorList>
            <person name="Fitzgerald L.A."/>
            <person name="Graves M.V."/>
            <person name="Li X."/>
            <person name="Feldblyum T."/>
            <person name="Nierman W.C."/>
            <person name="Van Etten J.L."/>
        </authorList>
    </citation>
    <scope>NUCLEOTIDE SEQUENCE [LARGE SCALE GENOMIC DNA]</scope>
    <source>
        <strain evidence="1 2">NY-2A</strain>
    </source>
</reference>
<dbReference type="EMBL" id="DQ491002">
    <property type="protein sequence ID" value="ABT14911.1"/>
    <property type="molecule type" value="Genomic_DNA"/>
</dbReference>
<protein>
    <submittedName>
        <fullName evidence="1">Uncharacterized protein b512L</fullName>
    </submittedName>
</protein>
<organismHost>
    <name type="scientific">Chlorella</name>
    <dbReference type="NCBI Taxonomy" id="3071"/>
</organismHost>